<dbReference type="Proteomes" id="UP000479043">
    <property type="component" value="Unassembled WGS sequence"/>
</dbReference>
<dbReference type="AlphaFoldDB" id="A0A6L8LK90"/>
<gene>
    <name evidence="1" type="ORF">GR167_02210</name>
</gene>
<keyword evidence="2" id="KW-1185">Reference proteome</keyword>
<proteinExistence type="predicted"/>
<dbReference type="EMBL" id="WWEN01000002">
    <property type="protein sequence ID" value="MYM54102.1"/>
    <property type="molecule type" value="Genomic_DNA"/>
</dbReference>
<name>A0A6L8LK90_9RHOB</name>
<evidence type="ECO:0000313" key="2">
    <source>
        <dbReference type="Proteomes" id="UP000479043"/>
    </source>
</evidence>
<protein>
    <submittedName>
        <fullName evidence="1">Uncharacterized protein</fullName>
    </submittedName>
</protein>
<organism evidence="1 2">
    <name type="scientific">Thalassovita mangrovi</name>
    <dbReference type="NCBI Taxonomy" id="2692236"/>
    <lineage>
        <taxon>Bacteria</taxon>
        <taxon>Pseudomonadati</taxon>
        <taxon>Pseudomonadota</taxon>
        <taxon>Alphaproteobacteria</taxon>
        <taxon>Rhodobacterales</taxon>
        <taxon>Roseobacteraceae</taxon>
        <taxon>Thalassovita</taxon>
    </lineage>
</organism>
<accession>A0A6L8LK90</accession>
<evidence type="ECO:0000313" key="1">
    <source>
        <dbReference type="EMBL" id="MYM54102.1"/>
    </source>
</evidence>
<reference evidence="1 2" key="1">
    <citation type="submission" date="2020-01" db="EMBL/GenBank/DDBJ databases">
        <authorList>
            <person name="Chen S."/>
        </authorList>
    </citation>
    <scope>NUCLEOTIDE SEQUENCE [LARGE SCALE GENOMIC DNA]</scope>
    <source>
        <strain evidence="1 2">GS-10</strain>
    </source>
</reference>
<dbReference type="RefSeq" id="WP_160971818.1">
    <property type="nucleotide sequence ID" value="NZ_WWEN01000002.1"/>
</dbReference>
<comment type="caution">
    <text evidence="1">The sequence shown here is derived from an EMBL/GenBank/DDBJ whole genome shotgun (WGS) entry which is preliminary data.</text>
</comment>
<sequence>MPARYRFFPEHECLYLRFEDPFLFGQADEMVKSFTSDPEFKRTRTLVFDLARLSNIKIDVTRSAEKAMQLGPNFPMSGGQIIVLAPTETGQSLAELLRGLWANFPHIEYQVFGAEEDLFDHLGIGPEYWNRITGEFDDTAG</sequence>